<keyword evidence="5" id="KW-0132">Cell division</keyword>
<reference evidence="11 12" key="1">
    <citation type="submission" date="2024-01" db="EMBL/GenBank/DDBJ databases">
        <title>Genome assemblies of Stephania.</title>
        <authorList>
            <person name="Yang L."/>
        </authorList>
    </citation>
    <scope>NUCLEOTIDE SEQUENCE [LARGE SCALE GENOMIC DNA]</scope>
    <source>
        <strain evidence="11">YNDBR</strain>
        <tissue evidence="11">Leaf</tissue>
    </source>
</reference>
<feature type="region of interest" description="Disordered" evidence="10">
    <location>
        <begin position="37"/>
        <end position="64"/>
    </location>
</feature>
<protein>
    <recommendedName>
        <fullName evidence="4">Anaphase-promoting complex subunit 13</fullName>
    </recommendedName>
</protein>
<evidence type="ECO:0000256" key="8">
    <source>
        <dbReference type="ARBA" id="ARBA00023242"/>
    </source>
</evidence>
<keyword evidence="7" id="KW-0833">Ubl conjugation pathway</keyword>
<comment type="caution">
    <text evidence="11">The sequence shown here is derived from an EMBL/GenBank/DDBJ whole genome shotgun (WGS) entry which is preliminary data.</text>
</comment>
<accession>A0AAP0HR55</accession>
<comment type="similarity">
    <text evidence="3">Belongs to the APC13 family.</text>
</comment>
<evidence type="ECO:0000313" key="11">
    <source>
        <dbReference type="EMBL" id="KAK9093556.1"/>
    </source>
</evidence>
<evidence type="ECO:0000256" key="2">
    <source>
        <dbReference type="ARBA" id="ARBA00004906"/>
    </source>
</evidence>
<comment type="pathway">
    <text evidence="2">Protein modification; protein ubiquitination.</text>
</comment>
<evidence type="ECO:0000256" key="6">
    <source>
        <dbReference type="ARBA" id="ARBA00022776"/>
    </source>
</evidence>
<keyword evidence="12" id="KW-1185">Reference proteome</keyword>
<comment type="subcellular location">
    <subcellularLocation>
        <location evidence="1">Nucleus</location>
    </subcellularLocation>
</comment>
<proteinExistence type="inferred from homology"/>
<dbReference type="GO" id="GO:0070979">
    <property type="term" value="P:protein K11-linked ubiquitination"/>
    <property type="evidence" value="ECO:0007669"/>
    <property type="project" value="TreeGrafter"/>
</dbReference>
<evidence type="ECO:0000313" key="12">
    <source>
        <dbReference type="Proteomes" id="UP001420932"/>
    </source>
</evidence>
<evidence type="ECO:0000256" key="5">
    <source>
        <dbReference type="ARBA" id="ARBA00022618"/>
    </source>
</evidence>
<evidence type="ECO:0000256" key="1">
    <source>
        <dbReference type="ARBA" id="ARBA00004123"/>
    </source>
</evidence>
<sequence>MGDELNMGVLIDIVDEEWMRDTLPHDDLTLPPVFVARTDDTEDTNQEPQPADGDAWRDLALVTQ</sequence>
<organism evidence="11 12">
    <name type="scientific">Stephania yunnanensis</name>
    <dbReference type="NCBI Taxonomy" id="152371"/>
    <lineage>
        <taxon>Eukaryota</taxon>
        <taxon>Viridiplantae</taxon>
        <taxon>Streptophyta</taxon>
        <taxon>Embryophyta</taxon>
        <taxon>Tracheophyta</taxon>
        <taxon>Spermatophyta</taxon>
        <taxon>Magnoliopsida</taxon>
        <taxon>Ranunculales</taxon>
        <taxon>Menispermaceae</taxon>
        <taxon>Menispermoideae</taxon>
        <taxon>Cissampelideae</taxon>
        <taxon>Stephania</taxon>
    </lineage>
</organism>
<dbReference type="Proteomes" id="UP001420932">
    <property type="component" value="Unassembled WGS sequence"/>
</dbReference>
<dbReference type="AlphaFoldDB" id="A0AAP0HR55"/>
<evidence type="ECO:0000256" key="4">
    <source>
        <dbReference type="ARBA" id="ARBA00013935"/>
    </source>
</evidence>
<name>A0AAP0HR55_9MAGN</name>
<evidence type="ECO:0000256" key="3">
    <source>
        <dbReference type="ARBA" id="ARBA00006940"/>
    </source>
</evidence>
<evidence type="ECO:0000256" key="9">
    <source>
        <dbReference type="ARBA" id="ARBA00023306"/>
    </source>
</evidence>
<dbReference type="InterPro" id="IPR008401">
    <property type="entry name" value="Apc13"/>
</dbReference>
<keyword evidence="9" id="KW-0131">Cell cycle</keyword>
<dbReference type="GO" id="GO:0005680">
    <property type="term" value="C:anaphase-promoting complex"/>
    <property type="evidence" value="ECO:0007669"/>
    <property type="project" value="InterPro"/>
</dbReference>
<evidence type="ECO:0000256" key="7">
    <source>
        <dbReference type="ARBA" id="ARBA00022786"/>
    </source>
</evidence>
<dbReference type="PANTHER" id="PTHR28672:SF1">
    <property type="entry name" value="ANAPHASE-PROMOTING COMPLEX SUBUNIT 13"/>
    <property type="match status" value="1"/>
</dbReference>
<gene>
    <name evidence="11" type="ORF">Syun_028467</name>
</gene>
<keyword evidence="8" id="KW-0539">Nucleus</keyword>
<evidence type="ECO:0000256" key="10">
    <source>
        <dbReference type="SAM" id="MobiDB-lite"/>
    </source>
</evidence>
<keyword evidence="6" id="KW-0498">Mitosis</keyword>
<dbReference type="EMBL" id="JBBNAF010000012">
    <property type="protein sequence ID" value="KAK9093556.1"/>
    <property type="molecule type" value="Genomic_DNA"/>
</dbReference>
<dbReference type="PANTHER" id="PTHR28672">
    <property type="entry name" value="ANAPHASE-PROMOTING COMPLEX SUBUNIT 13"/>
    <property type="match status" value="1"/>
</dbReference>
<dbReference type="GO" id="GO:0051301">
    <property type="term" value="P:cell division"/>
    <property type="evidence" value="ECO:0007669"/>
    <property type="project" value="UniProtKB-KW"/>
</dbReference>